<feature type="chain" id="PRO_5011789122" evidence="1">
    <location>
        <begin position="27"/>
        <end position="515"/>
    </location>
</feature>
<feature type="signal peptide" evidence="1">
    <location>
        <begin position="1"/>
        <end position="26"/>
    </location>
</feature>
<keyword evidence="5" id="KW-1185">Reference proteome</keyword>
<name>A0A1H8DUZ2_9BACT</name>
<evidence type="ECO:0000313" key="5">
    <source>
        <dbReference type="Proteomes" id="UP000198984"/>
    </source>
</evidence>
<dbReference type="Gene3D" id="2.60.40.1180">
    <property type="entry name" value="Golgi alpha-mannosidase II"/>
    <property type="match status" value="1"/>
</dbReference>
<sequence length="515" mass="56542">MKSNHSFVRGISFTFCFLLFYFFSQAQHKPVVVSIDAAVTHQTIRNFGASDAWSCQYAGSWPDSKKQQMANWLFSMDTTASGQPQGIGLSLWRFNIGAGSAQQGNASGIKDEWRRAESFLEQDSTWNWKRQAGQLWFLQAAKASGVQQFLAFLNSPPVQLTKNGKAFASGGYCNIDPAKYSALAAYLVQVLNGVYTSAGILFNYISPVNEPQWDWSDGGQEGCPYTNEQISGLVRSISSTFADKGLSTKILLPEAGQINYLYEKGDKPGKGEQTNTFFDPHSAEYLGNLPQVQHSIAAHSYFTTSPYNKAVQMREKLAAGVANIAGLEYWQSEYCILGDNAGEINGSKKDLGMEAALYLAGVIHNDLTVANAAAWQYWLAISPYDYKDGLIYIDKNKTDGQYHDSKMLWAMGNYSRFIRPGARRVQVTVSDSAALGKNLLISAYKNIDNTVSIVVVNSSAAAVDITLHCRHAKLSRVRSYTTSDQDSLAPGNTDITVTNSIRIPARAVVTLAGRS</sequence>
<feature type="domain" description="Glycosyl hydrolase family 30 beta sandwich" evidence="3">
    <location>
        <begin position="421"/>
        <end position="511"/>
    </location>
</feature>
<gene>
    <name evidence="4" type="ORF">SAMN04488505_108108</name>
</gene>
<proteinExistence type="predicted"/>
<accession>A0A1H8DUZ2</accession>
<dbReference type="InterPro" id="IPR039514">
    <property type="entry name" value="6GAL-like"/>
</dbReference>
<evidence type="ECO:0000256" key="1">
    <source>
        <dbReference type="SAM" id="SignalP"/>
    </source>
</evidence>
<dbReference type="EMBL" id="FOBB01000008">
    <property type="protein sequence ID" value="SEN10966.1"/>
    <property type="molecule type" value="Genomic_DNA"/>
</dbReference>
<protein>
    <submittedName>
        <fullName evidence="4">O-Glycosyl hydrolase</fullName>
    </submittedName>
</protein>
<evidence type="ECO:0000259" key="2">
    <source>
        <dbReference type="Pfam" id="PF14587"/>
    </source>
</evidence>
<dbReference type="PANTHER" id="PTHR42767:SF1">
    <property type="entry name" value="ENDO-BETA-1,6-GALACTANASE-LIKE DOMAIN-CONTAINING PROTEIN"/>
    <property type="match status" value="1"/>
</dbReference>
<reference evidence="4 5" key="1">
    <citation type="submission" date="2016-10" db="EMBL/GenBank/DDBJ databases">
        <authorList>
            <person name="de Groot N.N."/>
        </authorList>
    </citation>
    <scope>NUCLEOTIDE SEQUENCE [LARGE SCALE GENOMIC DNA]</scope>
    <source>
        <strain evidence="4 5">DSM 21039</strain>
    </source>
</reference>
<dbReference type="Pfam" id="PF14587">
    <property type="entry name" value="Glyco_hydr_30_2"/>
    <property type="match status" value="1"/>
</dbReference>
<dbReference type="Proteomes" id="UP000198984">
    <property type="component" value="Unassembled WGS sequence"/>
</dbReference>
<organism evidence="4 5">
    <name type="scientific">Chitinophaga rupis</name>
    <dbReference type="NCBI Taxonomy" id="573321"/>
    <lineage>
        <taxon>Bacteria</taxon>
        <taxon>Pseudomonadati</taxon>
        <taxon>Bacteroidota</taxon>
        <taxon>Chitinophagia</taxon>
        <taxon>Chitinophagales</taxon>
        <taxon>Chitinophagaceae</taxon>
        <taxon>Chitinophaga</taxon>
    </lineage>
</organism>
<dbReference type="STRING" id="573321.SAMN04488505_108108"/>
<feature type="domain" description="Endo-beta-1,6-galactanase-like" evidence="2">
    <location>
        <begin position="31"/>
        <end position="392"/>
    </location>
</feature>
<dbReference type="Pfam" id="PF17189">
    <property type="entry name" value="Glyco_hydro_30C"/>
    <property type="match status" value="1"/>
</dbReference>
<dbReference type="PANTHER" id="PTHR42767">
    <property type="entry name" value="ENDO-BETA-1,6-GALACTANASE"/>
    <property type="match status" value="1"/>
</dbReference>
<dbReference type="OrthoDB" id="9806701at2"/>
<dbReference type="Gene3D" id="3.20.20.80">
    <property type="entry name" value="Glycosidases"/>
    <property type="match status" value="1"/>
</dbReference>
<dbReference type="RefSeq" id="WP_089918720.1">
    <property type="nucleotide sequence ID" value="NZ_FOBB01000008.1"/>
</dbReference>
<dbReference type="InterPro" id="IPR033452">
    <property type="entry name" value="GH30_C"/>
</dbReference>
<keyword evidence="4" id="KW-0378">Hydrolase</keyword>
<dbReference type="GO" id="GO:0004553">
    <property type="term" value="F:hydrolase activity, hydrolyzing O-glycosyl compounds"/>
    <property type="evidence" value="ECO:0007669"/>
    <property type="project" value="InterPro"/>
</dbReference>
<dbReference type="AlphaFoldDB" id="A0A1H8DUZ2"/>
<dbReference type="InterPro" id="IPR013780">
    <property type="entry name" value="Glyco_hydro_b"/>
</dbReference>
<evidence type="ECO:0000313" key="4">
    <source>
        <dbReference type="EMBL" id="SEN10966.1"/>
    </source>
</evidence>
<dbReference type="InterPro" id="IPR017853">
    <property type="entry name" value="GH"/>
</dbReference>
<evidence type="ECO:0000259" key="3">
    <source>
        <dbReference type="Pfam" id="PF17189"/>
    </source>
</evidence>
<dbReference type="SUPFAM" id="SSF51445">
    <property type="entry name" value="(Trans)glycosidases"/>
    <property type="match status" value="1"/>
</dbReference>
<dbReference type="SUPFAM" id="SSF51011">
    <property type="entry name" value="Glycosyl hydrolase domain"/>
    <property type="match status" value="1"/>
</dbReference>
<dbReference type="InterPro" id="IPR039743">
    <property type="entry name" value="6GAL/EXGAL"/>
</dbReference>
<keyword evidence="1" id="KW-0732">Signal</keyword>